<name>A0AAW4KYT7_VIBCL</name>
<reference evidence="1" key="1">
    <citation type="submission" date="2021-05" db="EMBL/GenBank/DDBJ databases">
        <authorList>
            <person name="Stine C."/>
        </authorList>
    </citation>
    <scope>NUCLEOTIDE SEQUENCE</scope>
    <source>
        <strain evidence="1">TDS0091212</strain>
    </source>
</reference>
<sequence length="88" mass="8986">MSGEGRTSAGLAHVGAYLLLARSAPQFLIKDIPPTVKVGSQAWASLVIAAMTIEAQTPGKVPGMTFAQVMSAADQARAADPQQAHVAG</sequence>
<protein>
    <submittedName>
        <fullName evidence="1">Uncharacterized protein</fullName>
    </submittedName>
</protein>
<dbReference type="AlphaFoldDB" id="A0AAW4KYT7"/>
<evidence type="ECO:0000313" key="1">
    <source>
        <dbReference type="EMBL" id="MBS7675584.1"/>
    </source>
</evidence>
<proteinExistence type="predicted"/>
<reference evidence="1" key="2">
    <citation type="submission" date="2023-08" db="EMBL/GenBank/DDBJ databases">
        <title>Vibrio cholerae Outbreaks in Tanzania Exemplify Founder Flush: Simultaneous Increases in Population Size and Genetic Diversity.</title>
        <authorList>
            <person name="Debes A.K."/>
            <person name="Mohammed A."/>
            <person name="Maseke I."/>
            <person name="Almeida M."/>
            <person name="Li S."/>
            <person name="Matimba H."/>
            <person name="Joachim A."/>
            <person name="Mizinduko M."/>
            <person name="Nyanga S."/>
            <person name="Kelly M."/>
            <person name="Kachwamba Y."/>
            <person name="Schaffer A.M."/>
            <person name="Nyanga A.S."/>
            <person name="Mghamba J."/>
            <person name="Mosha F.S."/>
            <person name="Sack D.A."/>
            <person name="Stine O.C."/>
        </authorList>
    </citation>
    <scope>NUCLEOTIDE SEQUENCE</scope>
    <source>
        <strain evidence="1">TDS0091212</strain>
    </source>
</reference>
<accession>A0AAW4KYT7</accession>
<dbReference type="EMBL" id="JAHBND010000951">
    <property type="protein sequence ID" value="MBS7675584.1"/>
    <property type="molecule type" value="Genomic_DNA"/>
</dbReference>
<organism evidence="1 2">
    <name type="scientific">Vibrio cholerae</name>
    <dbReference type="NCBI Taxonomy" id="666"/>
    <lineage>
        <taxon>Bacteria</taxon>
        <taxon>Pseudomonadati</taxon>
        <taxon>Pseudomonadota</taxon>
        <taxon>Gammaproteobacteria</taxon>
        <taxon>Vibrionales</taxon>
        <taxon>Vibrionaceae</taxon>
        <taxon>Vibrio</taxon>
    </lineage>
</organism>
<evidence type="ECO:0000313" key="2">
    <source>
        <dbReference type="Proteomes" id="UP001196338"/>
    </source>
</evidence>
<gene>
    <name evidence="1" type="ORF">KIN13_19450</name>
</gene>
<dbReference type="RefSeq" id="WP_213421509.1">
    <property type="nucleotide sequence ID" value="NZ_JAHBND010000951.1"/>
</dbReference>
<dbReference type="Proteomes" id="UP001196338">
    <property type="component" value="Unassembled WGS sequence"/>
</dbReference>
<feature type="non-terminal residue" evidence="1">
    <location>
        <position position="88"/>
    </location>
</feature>
<comment type="caution">
    <text evidence="1">The sequence shown here is derived from an EMBL/GenBank/DDBJ whole genome shotgun (WGS) entry which is preliminary data.</text>
</comment>